<dbReference type="AlphaFoldDB" id="A0A663LQS5"/>
<evidence type="ECO:0000256" key="6">
    <source>
        <dbReference type="SAM" id="Phobius"/>
    </source>
</evidence>
<dbReference type="GO" id="GO:0030550">
    <property type="term" value="F:acetylcholine receptor inhibitor activity"/>
    <property type="evidence" value="ECO:0007669"/>
    <property type="project" value="TreeGrafter"/>
</dbReference>
<dbReference type="InterPro" id="IPR016054">
    <property type="entry name" value="LY6_UPA_recep-like"/>
</dbReference>
<name>A0A663LQS5_ATHCN</name>
<comment type="subcellular location">
    <subcellularLocation>
        <location evidence="1">Cell membrane</location>
    </subcellularLocation>
</comment>
<dbReference type="Proteomes" id="UP000472269">
    <property type="component" value="Unplaced"/>
</dbReference>
<reference evidence="8" key="1">
    <citation type="submission" date="2025-08" db="UniProtKB">
        <authorList>
            <consortium name="Ensembl"/>
        </authorList>
    </citation>
    <scope>IDENTIFICATION</scope>
</reference>
<evidence type="ECO:0000259" key="7">
    <source>
        <dbReference type="SMART" id="SM00134"/>
    </source>
</evidence>
<dbReference type="Ensembl" id="ENSACUT00000002044.1">
    <property type="protein sequence ID" value="ENSACUP00000001913.1"/>
    <property type="gene ID" value="ENSACUG00000001346.1"/>
</dbReference>
<accession>A0A663LQS5</accession>
<evidence type="ECO:0000313" key="8">
    <source>
        <dbReference type="Ensembl" id="ENSACUP00000001913.1"/>
    </source>
</evidence>
<protein>
    <recommendedName>
        <fullName evidence="7">UPAR/Ly6 domain-containing protein</fullName>
    </recommendedName>
</protein>
<dbReference type="OMA" id="CNIWGSL"/>
<keyword evidence="6" id="KW-1133">Transmembrane helix</keyword>
<keyword evidence="5" id="KW-0325">Glycoprotein</keyword>
<dbReference type="FunFam" id="2.10.60.10:FF:000003">
    <property type="entry name" value="lymphocyte antigen 6E isoform X1"/>
    <property type="match status" value="1"/>
</dbReference>
<evidence type="ECO:0000256" key="4">
    <source>
        <dbReference type="ARBA" id="ARBA00023136"/>
    </source>
</evidence>
<dbReference type="GO" id="GO:0005886">
    <property type="term" value="C:plasma membrane"/>
    <property type="evidence" value="ECO:0007669"/>
    <property type="project" value="UniProtKB-SubCell"/>
</dbReference>
<feature type="transmembrane region" description="Helical" evidence="6">
    <location>
        <begin position="99"/>
        <end position="119"/>
    </location>
</feature>
<dbReference type="CDD" id="cd23543">
    <property type="entry name" value="TFP_LU_ECD_Ly6E"/>
    <property type="match status" value="1"/>
</dbReference>
<dbReference type="Gene3D" id="2.10.60.10">
    <property type="entry name" value="CD59"/>
    <property type="match status" value="1"/>
</dbReference>
<dbReference type="PANTHER" id="PTHR16983">
    <property type="entry name" value="UPAR/LY6 DOMAIN-CONTAINING PROTEIN"/>
    <property type="match status" value="1"/>
</dbReference>
<proteinExistence type="predicted"/>
<dbReference type="PANTHER" id="PTHR16983:SF13">
    <property type="entry name" value="LYMPHOCYTE ANTIGEN 6E"/>
    <property type="match status" value="1"/>
</dbReference>
<dbReference type="InterPro" id="IPR045860">
    <property type="entry name" value="Snake_toxin-like_sf"/>
</dbReference>
<keyword evidence="9" id="KW-1185">Reference proteome</keyword>
<evidence type="ECO:0000256" key="5">
    <source>
        <dbReference type="ARBA" id="ARBA00023180"/>
    </source>
</evidence>
<dbReference type="GO" id="GO:0030154">
    <property type="term" value="P:cell differentiation"/>
    <property type="evidence" value="ECO:0007669"/>
    <property type="project" value="UniProtKB-ARBA"/>
</dbReference>
<evidence type="ECO:0000256" key="1">
    <source>
        <dbReference type="ARBA" id="ARBA00004236"/>
    </source>
</evidence>
<dbReference type="InterPro" id="IPR035076">
    <property type="entry name" value="Toxin/TOLIP"/>
</dbReference>
<evidence type="ECO:0000313" key="9">
    <source>
        <dbReference type="Proteomes" id="UP000472269"/>
    </source>
</evidence>
<feature type="domain" description="UPAR/Ly6" evidence="7">
    <location>
        <begin position="15"/>
        <end position="104"/>
    </location>
</feature>
<keyword evidence="6" id="KW-0812">Transmembrane</keyword>
<evidence type="ECO:0000256" key="2">
    <source>
        <dbReference type="ARBA" id="ARBA00022475"/>
    </source>
</evidence>
<dbReference type="InterPro" id="IPR051110">
    <property type="entry name" value="Ly-6/neurotoxin-like_GPI-ap"/>
</dbReference>
<keyword evidence="4 6" id="KW-0472">Membrane</keyword>
<organism evidence="8 9">
    <name type="scientific">Athene cunicularia</name>
    <name type="common">Burrowing owl</name>
    <name type="synonym">Speotyto cunicularia</name>
    <dbReference type="NCBI Taxonomy" id="194338"/>
    <lineage>
        <taxon>Eukaryota</taxon>
        <taxon>Metazoa</taxon>
        <taxon>Chordata</taxon>
        <taxon>Craniata</taxon>
        <taxon>Vertebrata</taxon>
        <taxon>Euteleostomi</taxon>
        <taxon>Archelosauria</taxon>
        <taxon>Archosauria</taxon>
        <taxon>Dinosauria</taxon>
        <taxon>Saurischia</taxon>
        <taxon>Theropoda</taxon>
        <taxon>Coelurosauria</taxon>
        <taxon>Aves</taxon>
        <taxon>Neognathae</taxon>
        <taxon>Neoaves</taxon>
        <taxon>Telluraves</taxon>
        <taxon>Strigiformes</taxon>
        <taxon>Strigidae</taxon>
        <taxon>Athene</taxon>
    </lineage>
</organism>
<keyword evidence="3" id="KW-0732">Signal</keyword>
<evidence type="ECO:0000256" key="3">
    <source>
        <dbReference type="ARBA" id="ARBA00022729"/>
    </source>
</evidence>
<sequence length="120" mass="13028">PRAFKNQWKEGANALYCYTCDREQSNWRCLKAEKCSDKDEYCVTNVASVGIGKDTGHRITKKCSADCPDTNVNFGMAAFSTKCCGTSLCNFSGANSVKISYAVMFLGIVASLVCVIRAGL</sequence>
<dbReference type="SMART" id="SM00134">
    <property type="entry name" value="LU"/>
    <property type="match status" value="1"/>
</dbReference>
<keyword evidence="2" id="KW-1003">Cell membrane</keyword>
<dbReference type="SUPFAM" id="SSF57302">
    <property type="entry name" value="Snake toxin-like"/>
    <property type="match status" value="1"/>
</dbReference>
<dbReference type="Pfam" id="PF00087">
    <property type="entry name" value="Toxin_TOLIP"/>
    <property type="match status" value="1"/>
</dbReference>
<reference evidence="8" key="2">
    <citation type="submission" date="2025-09" db="UniProtKB">
        <authorList>
            <consortium name="Ensembl"/>
        </authorList>
    </citation>
    <scope>IDENTIFICATION</scope>
</reference>